<dbReference type="Pfam" id="PF10294">
    <property type="entry name" value="Methyltransf_16"/>
    <property type="match status" value="1"/>
</dbReference>
<dbReference type="SUPFAM" id="SSF46785">
    <property type="entry name" value="Winged helix' DNA-binding domain"/>
    <property type="match status" value="3"/>
</dbReference>
<reference evidence="13" key="1">
    <citation type="submission" date="2025-08" db="UniProtKB">
        <authorList>
            <consortium name="RefSeq"/>
        </authorList>
    </citation>
    <scope>IDENTIFICATION</scope>
</reference>
<evidence type="ECO:0000256" key="3">
    <source>
        <dbReference type="ARBA" id="ARBA00019297"/>
    </source>
</evidence>
<keyword evidence="12" id="KW-1185">Reference proteome</keyword>
<evidence type="ECO:0000256" key="9">
    <source>
        <dbReference type="ARBA" id="ARBA00023242"/>
    </source>
</evidence>
<dbReference type="CDD" id="cd00073">
    <property type="entry name" value="H15"/>
    <property type="match status" value="1"/>
</dbReference>
<comment type="subcellular location">
    <subcellularLocation>
        <location evidence="2">Chromosome</location>
    </subcellularLocation>
    <subcellularLocation>
        <location evidence="1">Nucleus</location>
    </subcellularLocation>
</comment>
<name>A0A2I4DBE7_AUSLI</name>
<dbReference type="Pfam" id="PF00538">
    <property type="entry name" value="Linker_histone"/>
    <property type="match status" value="3"/>
</dbReference>
<evidence type="ECO:0000256" key="6">
    <source>
        <dbReference type="ARBA" id="ARBA00022691"/>
    </source>
</evidence>
<dbReference type="InterPro" id="IPR036388">
    <property type="entry name" value="WH-like_DNA-bd_sf"/>
</dbReference>
<keyword evidence="4" id="KW-0158">Chromosome</keyword>
<feature type="region of interest" description="Disordered" evidence="10">
    <location>
        <begin position="1"/>
        <end position="82"/>
    </location>
</feature>
<evidence type="ECO:0000256" key="1">
    <source>
        <dbReference type="ARBA" id="ARBA00004123"/>
    </source>
</evidence>
<dbReference type="CDD" id="cd02440">
    <property type="entry name" value="AdoMet_MTases"/>
    <property type="match status" value="1"/>
</dbReference>
<dbReference type="InterPro" id="IPR019410">
    <property type="entry name" value="Methyltransf_16"/>
</dbReference>
<dbReference type="RefSeq" id="XP_013889569.1">
    <property type="nucleotide sequence ID" value="XM_014034115.1"/>
</dbReference>
<feature type="compositionally biased region" description="Acidic residues" evidence="10">
    <location>
        <begin position="63"/>
        <end position="73"/>
    </location>
</feature>
<keyword evidence="9" id="KW-0539">Nucleus</keyword>
<sequence length="637" mass="70834">MPIRRAAATPPAQEKAPSAAEEREPEASDEESPSPDEEQAASSAAGAEDGEGENSGDAHPDKNEDDAEEEGAEDEKKDEKELKDGYKYEKSKTKKVKRTIPAWASVTASKNIPVTNYAGTQCRVDSVLIEAIMSSKDKAGISFQSLMKYILKKYPNMELDKKKKFLIKKAMKKHVEKGTVKQLKGKGLSGRFAIGKKPPPSKKGRQKQESLGDALPLIFTRLCEPKEASYTLIKKYLKQHFPNFNIENRPDVLKTALGKAVEKGHLEQVTGKGAQGTFQLKHSGKDAQLKGSTLEDAITVAIVAMNEPKTCSATSLRKYLIDSNKDVKEHLVVANLKRTLTKCKVLGWMKQLTGHGLSGTYGLSFPYYPSPKILYPDNFKELPKKPTRRRHTADSSDEEEEEEDGVEENKKTEKEEPAAEKQHKPSLWSPCFYSRAGKEVYSYVGEKITINEGLDSYAGMIWPAALALCHYLDTHQDRWSLVDKAVLEIGAGTGLLSIVAALLGGWVTATDLPEVLSNTRANLSRNTRGRCRHTPQVAALTWGQDLEHTYPSSVYRYDYVLAADVVYHHDFLDELLVTMKHFCRPGTTLLWANKVRFGSDLVFTENFHKAFNTSVLAEDGEVKIFMATSREGSKETD</sequence>
<evidence type="ECO:0000256" key="5">
    <source>
        <dbReference type="ARBA" id="ARBA00022603"/>
    </source>
</evidence>
<evidence type="ECO:0000256" key="4">
    <source>
        <dbReference type="ARBA" id="ARBA00022454"/>
    </source>
</evidence>
<feature type="domain" description="H15" evidence="11">
    <location>
        <begin position="290"/>
        <end position="365"/>
    </location>
</feature>
<dbReference type="KEGG" id="alim:106536792"/>
<dbReference type="InterPro" id="IPR036390">
    <property type="entry name" value="WH_DNA-bd_sf"/>
</dbReference>
<feature type="domain" description="H15" evidence="11">
    <location>
        <begin position="120"/>
        <end position="196"/>
    </location>
</feature>
<dbReference type="AlphaFoldDB" id="A0A2I4DBE7"/>
<feature type="compositionally biased region" description="Acidic residues" evidence="10">
    <location>
        <begin position="395"/>
        <end position="406"/>
    </location>
</feature>
<keyword evidence="5" id="KW-0808">Transferase</keyword>
<keyword evidence="5" id="KW-0489">Methyltransferase</keyword>
<evidence type="ECO:0000256" key="2">
    <source>
        <dbReference type="ARBA" id="ARBA00004286"/>
    </source>
</evidence>
<dbReference type="STRING" id="52670.A0A2I4DBE7"/>
<dbReference type="GO" id="GO:0000786">
    <property type="term" value="C:nucleosome"/>
    <property type="evidence" value="ECO:0007669"/>
    <property type="project" value="InterPro"/>
</dbReference>
<dbReference type="GO" id="GO:0031491">
    <property type="term" value="F:nucleosome binding"/>
    <property type="evidence" value="ECO:0007669"/>
    <property type="project" value="TreeGrafter"/>
</dbReference>
<dbReference type="GO" id="GO:0070828">
    <property type="term" value="P:heterochromatin organization"/>
    <property type="evidence" value="ECO:0007669"/>
    <property type="project" value="TreeGrafter"/>
</dbReference>
<dbReference type="PROSITE" id="PS51504">
    <property type="entry name" value="H15"/>
    <property type="match status" value="3"/>
</dbReference>
<evidence type="ECO:0000313" key="12">
    <source>
        <dbReference type="Proteomes" id="UP000192220"/>
    </source>
</evidence>
<keyword evidence="8" id="KW-0238">DNA-binding</keyword>
<dbReference type="PANTHER" id="PTHR15832">
    <property type="entry name" value="SHC (SRC HOMOLOGY DOMAIN C-TERMINAL) ADAPTOR HOMOLOG"/>
    <property type="match status" value="1"/>
</dbReference>
<organism evidence="12 13">
    <name type="scientific">Austrofundulus limnaeus</name>
    <name type="common">Annual killifish</name>
    <dbReference type="NCBI Taxonomy" id="52670"/>
    <lineage>
        <taxon>Eukaryota</taxon>
        <taxon>Metazoa</taxon>
        <taxon>Chordata</taxon>
        <taxon>Craniata</taxon>
        <taxon>Vertebrata</taxon>
        <taxon>Euteleostomi</taxon>
        <taxon>Actinopterygii</taxon>
        <taxon>Neopterygii</taxon>
        <taxon>Teleostei</taxon>
        <taxon>Neoteleostei</taxon>
        <taxon>Acanthomorphata</taxon>
        <taxon>Ovalentaria</taxon>
        <taxon>Atherinomorphae</taxon>
        <taxon>Cyprinodontiformes</taxon>
        <taxon>Rivulidae</taxon>
        <taxon>Austrofundulus</taxon>
    </lineage>
</organism>
<feature type="region of interest" description="Disordered" evidence="10">
    <location>
        <begin position="379"/>
        <end position="423"/>
    </location>
</feature>
<dbReference type="SMART" id="SM00526">
    <property type="entry name" value="H15"/>
    <property type="match status" value="3"/>
</dbReference>
<evidence type="ECO:0000256" key="8">
    <source>
        <dbReference type="ARBA" id="ARBA00023125"/>
    </source>
</evidence>
<keyword evidence="6" id="KW-0949">S-adenosyl-L-methionine</keyword>
<dbReference type="GO" id="GO:0005634">
    <property type="term" value="C:nucleus"/>
    <property type="evidence" value="ECO:0007669"/>
    <property type="project" value="UniProtKB-SubCell"/>
</dbReference>
<accession>A0A2I4DBE7</accession>
<dbReference type="GO" id="GO:0006334">
    <property type="term" value="P:nucleosome assembly"/>
    <property type="evidence" value="ECO:0007669"/>
    <property type="project" value="InterPro"/>
</dbReference>
<protein>
    <recommendedName>
        <fullName evidence="3">Heterochromatin protein 1-binding protein 3</fullName>
    </recommendedName>
</protein>
<evidence type="ECO:0000256" key="10">
    <source>
        <dbReference type="SAM" id="MobiDB-lite"/>
    </source>
</evidence>
<proteinExistence type="predicted"/>
<dbReference type="GeneID" id="106536792"/>
<evidence type="ECO:0000256" key="7">
    <source>
        <dbReference type="ARBA" id="ARBA00022737"/>
    </source>
</evidence>
<dbReference type="OrthoDB" id="413520at2759"/>
<dbReference type="PANTHER" id="PTHR15832:SF1">
    <property type="entry name" value="HETEROCHROMATIN PROTEIN 1-BINDING PROTEIN 3"/>
    <property type="match status" value="1"/>
</dbReference>
<feature type="domain" description="H15" evidence="11">
    <location>
        <begin position="207"/>
        <end position="282"/>
    </location>
</feature>
<evidence type="ECO:0000313" key="13">
    <source>
        <dbReference type="RefSeq" id="XP_013889569.1"/>
    </source>
</evidence>
<dbReference type="InterPro" id="IPR029063">
    <property type="entry name" value="SAM-dependent_MTases_sf"/>
</dbReference>
<dbReference type="InParanoid" id="A0A2I4DBE7"/>
<feature type="compositionally biased region" description="Basic and acidic residues" evidence="10">
    <location>
        <begin position="407"/>
        <end position="423"/>
    </location>
</feature>
<dbReference type="Proteomes" id="UP000192220">
    <property type="component" value="Unplaced"/>
</dbReference>
<keyword evidence="7" id="KW-0677">Repeat</keyword>
<dbReference type="GO" id="GO:0008168">
    <property type="term" value="F:methyltransferase activity"/>
    <property type="evidence" value="ECO:0007669"/>
    <property type="project" value="UniProtKB-KW"/>
</dbReference>
<evidence type="ECO:0000259" key="11">
    <source>
        <dbReference type="PROSITE" id="PS51504"/>
    </source>
</evidence>
<dbReference type="InterPro" id="IPR005818">
    <property type="entry name" value="Histone_H1/H5_H15"/>
</dbReference>
<dbReference type="Gene3D" id="3.40.50.150">
    <property type="entry name" value="Vaccinia Virus protein VP39"/>
    <property type="match status" value="1"/>
</dbReference>
<dbReference type="SUPFAM" id="SSF53335">
    <property type="entry name" value="S-adenosyl-L-methionine-dependent methyltransferases"/>
    <property type="match status" value="1"/>
</dbReference>
<dbReference type="Gene3D" id="1.10.10.10">
    <property type="entry name" value="Winged helix-like DNA-binding domain superfamily/Winged helix DNA-binding domain"/>
    <property type="match status" value="3"/>
</dbReference>
<dbReference type="GO" id="GO:0032259">
    <property type="term" value="P:methylation"/>
    <property type="evidence" value="ECO:0007669"/>
    <property type="project" value="UniProtKB-KW"/>
</dbReference>
<dbReference type="GO" id="GO:0003677">
    <property type="term" value="F:DNA binding"/>
    <property type="evidence" value="ECO:0007669"/>
    <property type="project" value="UniProtKB-KW"/>
</dbReference>
<gene>
    <name evidence="13" type="primary">LOC106536792</name>
</gene>
<feature type="compositionally biased region" description="Acidic residues" evidence="10">
    <location>
        <begin position="27"/>
        <end position="39"/>
    </location>
</feature>